<dbReference type="Proteomes" id="UP001156882">
    <property type="component" value="Unassembled WGS sequence"/>
</dbReference>
<dbReference type="RefSeq" id="WP_284316384.1">
    <property type="nucleotide sequence ID" value="NZ_BSPC01000075.1"/>
</dbReference>
<evidence type="ECO:0000259" key="2">
    <source>
        <dbReference type="Pfam" id="PF07859"/>
    </source>
</evidence>
<gene>
    <name evidence="3" type="ORF">GCM10007874_64710</name>
</gene>
<name>A0ABQ6CTJ3_9HYPH</name>
<dbReference type="Gene3D" id="3.40.50.1820">
    <property type="entry name" value="alpha/beta hydrolase"/>
    <property type="match status" value="1"/>
</dbReference>
<dbReference type="InterPro" id="IPR050300">
    <property type="entry name" value="GDXG_lipolytic_enzyme"/>
</dbReference>
<proteinExistence type="predicted"/>
<dbReference type="InterPro" id="IPR013094">
    <property type="entry name" value="AB_hydrolase_3"/>
</dbReference>
<organism evidence="3 4">
    <name type="scientific">Labrys miyagiensis</name>
    <dbReference type="NCBI Taxonomy" id="346912"/>
    <lineage>
        <taxon>Bacteria</taxon>
        <taxon>Pseudomonadati</taxon>
        <taxon>Pseudomonadota</taxon>
        <taxon>Alphaproteobacteria</taxon>
        <taxon>Hyphomicrobiales</taxon>
        <taxon>Xanthobacteraceae</taxon>
        <taxon>Labrys</taxon>
    </lineage>
</organism>
<keyword evidence="4" id="KW-1185">Reference proteome</keyword>
<dbReference type="PANTHER" id="PTHR48081:SF8">
    <property type="entry name" value="ALPHA_BETA HYDROLASE FOLD-3 DOMAIN-CONTAINING PROTEIN-RELATED"/>
    <property type="match status" value="1"/>
</dbReference>
<evidence type="ECO:0000313" key="4">
    <source>
        <dbReference type="Proteomes" id="UP001156882"/>
    </source>
</evidence>
<feature type="domain" description="Alpha/beta hydrolase fold-3" evidence="2">
    <location>
        <begin position="83"/>
        <end position="283"/>
    </location>
</feature>
<keyword evidence="1" id="KW-0378">Hydrolase</keyword>
<dbReference type="EMBL" id="BSPC01000075">
    <property type="protein sequence ID" value="GLS23450.1"/>
    <property type="molecule type" value="Genomic_DNA"/>
</dbReference>
<accession>A0ABQ6CTJ3</accession>
<dbReference type="Pfam" id="PF07859">
    <property type="entry name" value="Abhydrolase_3"/>
    <property type="match status" value="1"/>
</dbReference>
<comment type="caution">
    <text evidence="3">The sequence shown here is derived from an EMBL/GenBank/DDBJ whole genome shotgun (WGS) entry which is preliminary data.</text>
</comment>
<protein>
    <submittedName>
        <fullName evidence="3">Esterase</fullName>
    </submittedName>
</protein>
<dbReference type="PANTHER" id="PTHR48081">
    <property type="entry name" value="AB HYDROLASE SUPERFAMILY PROTEIN C4A8.06C"/>
    <property type="match status" value="1"/>
</dbReference>
<dbReference type="InterPro" id="IPR029058">
    <property type="entry name" value="AB_hydrolase_fold"/>
</dbReference>
<sequence>MGASLASRSLHALFRVIRVKSWANPPVLNFFIRLSRRSGAAMPSSRLRSLCMVQQRREHGDRVFDLVPRRGGQSSSRNPPFHLFYLHGGAFSIDIGFVHWQFIEAMIRLTGCSARVPLYPLAPEHGHEEALASALAHYRALCAEVAPERIVVMGDSAGGGLSLALAQALGSARLPQPGHIVLLSPWLDLTMSDPATLAQEVHDPVIKAEAALAAARMYAGDLPLEDPRVSPVYGEVRGLAPVTVLTGTSDLLYADARRLADRMKAEGQQLDLWEYPEMVHAWMLLPLPEAFQARERIATMLLGRFETAMAG</sequence>
<evidence type="ECO:0000256" key="1">
    <source>
        <dbReference type="ARBA" id="ARBA00022801"/>
    </source>
</evidence>
<reference evidence="4" key="1">
    <citation type="journal article" date="2019" name="Int. J. Syst. Evol. Microbiol.">
        <title>The Global Catalogue of Microorganisms (GCM) 10K type strain sequencing project: providing services to taxonomists for standard genome sequencing and annotation.</title>
        <authorList>
            <consortium name="The Broad Institute Genomics Platform"/>
            <consortium name="The Broad Institute Genome Sequencing Center for Infectious Disease"/>
            <person name="Wu L."/>
            <person name="Ma J."/>
        </authorList>
    </citation>
    <scope>NUCLEOTIDE SEQUENCE [LARGE SCALE GENOMIC DNA]</scope>
    <source>
        <strain evidence="4">NBRC 101365</strain>
    </source>
</reference>
<dbReference type="SUPFAM" id="SSF53474">
    <property type="entry name" value="alpha/beta-Hydrolases"/>
    <property type="match status" value="1"/>
</dbReference>
<evidence type="ECO:0000313" key="3">
    <source>
        <dbReference type="EMBL" id="GLS23450.1"/>
    </source>
</evidence>